<dbReference type="OMA" id="MKGMANN"/>
<keyword evidence="1" id="KW-0472">Membrane</keyword>
<dbReference type="PANTHER" id="PTHR22674:SF6">
    <property type="entry name" value="NTPASE KAP FAMILY P-LOOP DOMAIN-CONTAINING PROTEIN 1"/>
    <property type="match status" value="1"/>
</dbReference>
<sequence>TTEPDISKQHYAECLAKALSFVETPVTIGVYAPWGSGKNLILQKIEGTRQEDIKEMDASQESPRTVNKLGFLHLLFRLLFFSPIITRKQLNRKRLRFIFVPFNAWEFAGSDRLWAGMVTTLCAHVRNSFRPLPTSIYRALGKTKVPIIENSVKEWKPVKYLCVPAWIATIIIAVLAIILIIVIVVLGFPSDFGGDIISTLEGIGASIVGLSTIVIIKNVGMVAYNFAMTQKSQVEKLMDNNDFSTQLGFMQMVRKEVQLITNFVRYMEVFERCKLRLVLKIQNLDRCPHEKITSVLEAMNILLSDNESRFISLLAVDPTVVINSFERASRKNGYEIMNRTVDLPFSLPEMSDNVKLNFLKDLLRKAEREEKEIVDKSKLIHEERESSQLKRGAGQLVHDAFCILKRSETEMVRNIEQSRITMRRIINTVPIIIRLLFSKYGLLPNSLTPEKIVAWTVLSTQWPCRLSWVLQCEEDIKERMRNKSNDSDGNRFLWDTYTESLEELRVLMNEIDELFKLDGDPEVFEKHLNRDYRFTTTDGEILHPVTVNLDRSIQRRMELLRGKYNITNYQLYADSGKQEPLSSLRLEKVLKNNKQLSAYKQSIMDEDITGKVLIYSTESEIQKVLNMRLADWALFRAHFLLGHRLSDPMKCSRIEQRSKIIKENVMKFPKEINPDSFVMCPNIKTISETTSV</sequence>
<dbReference type="InterPro" id="IPR052754">
    <property type="entry name" value="NTPase_KAP_P-loop"/>
</dbReference>
<feature type="domain" description="KAP NTPase" evidence="2">
    <location>
        <begin position="9"/>
        <end position="434"/>
    </location>
</feature>
<keyword evidence="5" id="KW-1185">Reference proteome</keyword>
<dbReference type="PANTHER" id="PTHR22674">
    <property type="entry name" value="NTPASE, KAP FAMILY P-LOOP DOMAIN-CONTAINING 1"/>
    <property type="match status" value="1"/>
</dbReference>
<keyword evidence="1" id="KW-0812">Transmembrane</keyword>
<dbReference type="InterPro" id="IPR011646">
    <property type="entry name" value="KAP_P-loop"/>
</dbReference>
<organism evidence="4 5">
    <name type="scientific">Eptatretus burgeri</name>
    <name type="common">Inshore hagfish</name>
    <dbReference type="NCBI Taxonomy" id="7764"/>
    <lineage>
        <taxon>Eukaryota</taxon>
        <taxon>Metazoa</taxon>
        <taxon>Chordata</taxon>
        <taxon>Craniata</taxon>
        <taxon>Vertebrata</taxon>
        <taxon>Cyclostomata</taxon>
        <taxon>Myxini</taxon>
        <taxon>Myxiniformes</taxon>
        <taxon>Myxinidae</taxon>
        <taxon>Eptatretinae</taxon>
        <taxon>Eptatretus</taxon>
    </lineage>
</organism>
<evidence type="ECO:0000259" key="3">
    <source>
        <dbReference type="Pfam" id="PF23307"/>
    </source>
</evidence>
<accession>A0A8C4QIM1</accession>
<dbReference type="Pfam" id="PF07693">
    <property type="entry name" value="KAP_NTPase"/>
    <property type="match status" value="1"/>
</dbReference>
<evidence type="ECO:0000259" key="2">
    <source>
        <dbReference type="Pfam" id="PF07693"/>
    </source>
</evidence>
<feature type="domain" description="Kinase D-interacting substrate of 220 kDa-like SAM" evidence="3">
    <location>
        <begin position="592"/>
        <end position="638"/>
    </location>
</feature>
<evidence type="ECO:0000256" key="1">
    <source>
        <dbReference type="SAM" id="Phobius"/>
    </source>
</evidence>
<name>A0A8C4QIM1_EPTBU</name>
<dbReference type="Pfam" id="PF23307">
    <property type="entry name" value="SAM_KIDINS220"/>
    <property type="match status" value="1"/>
</dbReference>
<evidence type="ECO:0000313" key="5">
    <source>
        <dbReference type="Proteomes" id="UP000694388"/>
    </source>
</evidence>
<dbReference type="InterPro" id="IPR057092">
    <property type="entry name" value="SAM_KIDINS220"/>
</dbReference>
<dbReference type="GeneTree" id="ENSGT00650000093443"/>
<feature type="transmembrane region" description="Helical" evidence="1">
    <location>
        <begin position="163"/>
        <end position="188"/>
    </location>
</feature>
<keyword evidence="1" id="KW-1133">Transmembrane helix</keyword>
<dbReference type="Proteomes" id="UP000694388">
    <property type="component" value="Unplaced"/>
</dbReference>
<proteinExistence type="predicted"/>
<reference evidence="4" key="1">
    <citation type="submission" date="2025-08" db="UniProtKB">
        <authorList>
            <consortium name="Ensembl"/>
        </authorList>
    </citation>
    <scope>IDENTIFICATION</scope>
</reference>
<feature type="transmembrane region" description="Helical" evidence="1">
    <location>
        <begin position="203"/>
        <end position="227"/>
    </location>
</feature>
<reference evidence="4" key="2">
    <citation type="submission" date="2025-09" db="UniProtKB">
        <authorList>
            <consortium name="Ensembl"/>
        </authorList>
    </citation>
    <scope>IDENTIFICATION</scope>
</reference>
<dbReference type="Ensembl" id="ENSEBUT00000015849.1">
    <property type="protein sequence ID" value="ENSEBUP00000015273.1"/>
    <property type="gene ID" value="ENSEBUG00000009620.1"/>
</dbReference>
<protein>
    <submittedName>
        <fullName evidence="4">NTPase KAP family P-loop domain containing 1</fullName>
    </submittedName>
</protein>
<evidence type="ECO:0000313" key="4">
    <source>
        <dbReference type="Ensembl" id="ENSEBUP00000015273.1"/>
    </source>
</evidence>
<dbReference type="AlphaFoldDB" id="A0A8C4QIM1"/>